<reference evidence="1 2" key="1">
    <citation type="journal article" date="2018" name="Int. J. Syst. Evol. Microbiol.">
        <title>Methylomusa anaerophila gen. nov., sp. nov., an anaerobic methanol-utilizing bacterium isolated from a microbial fuel cell.</title>
        <authorList>
            <person name="Amano N."/>
            <person name="Yamamuro A."/>
            <person name="Miyahara M."/>
            <person name="Kouzuma A."/>
            <person name="Abe T."/>
            <person name="Watanabe K."/>
        </authorList>
    </citation>
    <scope>NUCLEOTIDE SEQUENCE [LARGE SCALE GENOMIC DNA]</scope>
    <source>
        <strain evidence="1 2">MMFC1</strain>
    </source>
</reference>
<protein>
    <submittedName>
        <fullName evidence="1">Uncharacterized protein</fullName>
    </submittedName>
</protein>
<dbReference type="EMBL" id="AP018449">
    <property type="protein sequence ID" value="BBB90464.1"/>
    <property type="molecule type" value="Genomic_DNA"/>
</dbReference>
<gene>
    <name evidence="1" type="ORF">MAMMFC1_01115</name>
</gene>
<evidence type="ECO:0000313" key="2">
    <source>
        <dbReference type="Proteomes" id="UP000276437"/>
    </source>
</evidence>
<dbReference type="AlphaFoldDB" id="A0A348AHB6"/>
<organism evidence="1 2">
    <name type="scientific">Methylomusa anaerophila</name>
    <dbReference type="NCBI Taxonomy" id="1930071"/>
    <lineage>
        <taxon>Bacteria</taxon>
        <taxon>Bacillati</taxon>
        <taxon>Bacillota</taxon>
        <taxon>Negativicutes</taxon>
        <taxon>Selenomonadales</taxon>
        <taxon>Sporomusaceae</taxon>
        <taxon>Methylomusa</taxon>
    </lineage>
</organism>
<proteinExistence type="predicted"/>
<evidence type="ECO:0000313" key="1">
    <source>
        <dbReference type="EMBL" id="BBB90464.1"/>
    </source>
</evidence>
<sequence>MKVQSKFEEFERKVIEKLLNGEDNILKTLRNQYRKANIKNREFSGSGFFTTFDVPDDATRLEILKSFHFGDVLGQCDGVKDGIGFVLFIKNGAMNCLEGYTYGDDKWPETLENYQLSYSSGAKRDLDKLREKWGLV</sequence>
<dbReference type="KEGG" id="mana:MAMMFC1_01115"/>
<accession>A0A348AHB6</accession>
<dbReference type="OrthoDB" id="1684864at2"/>
<name>A0A348AHB6_9FIRM</name>
<keyword evidence="2" id="KW-1185">Reference proteome</keyword>
<dbReference type="Proteomes" id="UP000276437">
    <property type="component" value="Chromosome"/>
</dbReference>
<dbReference type="RefSeq" id="WP_126307197.1">
    <property type="nucleotide sequence ID" value="NZ_AP018449.1"/>
</dbReference>